<dbReference type="Pfam" id="PF03819">
    <property type="entry name" value="MazG"/>
    <property type="match status" value="1"/>
</dbReference>
<evidence type="ECO:0000313" key="2">
    <source>
        <dbReference type="EMBL" id="HIQ30033.1"/>
    </source>
</evidence>
<protein>
    <submittedName>
        <fullName evidence="2">Nucleotide pyrophosphohydrolase</fullName>
    </submittedName>
</protein>
<reference evidence="2" key="1">
    <citation type="journal article" date="2020" name="ISME J.">
        <title>Gammaproteobacteria mediating utilization of methyl-, sulfur- and petroleum organic compounds in deep ocean hydrothermal plumes.</title>
        <authorList>
            <person name="Zhou Z."/>
            <person name="Liu Y."/>
            <person name="Pan J."/>
            <person name="Cron B.R."/>
            <person name="Toner B.M."/>
            <person name="Anantharaman K."/>
            <person name="Breier J.A."/>
            <person name="Dick G.J."/>
            <person name="Li M."/>
        </authorList>
    </citation>
    <scope>NUCLEOTIDE SEQUENCE</scope>
    <source>
        <strain evidence="2">SZUA-1515</strain>
    </source>
</reference>
<feature type="domain" description="NTP pyrophosphohydrolase MazG-like" evidence="1">
    <location>
        <begin position="33"/>
        <end position="94"/>
    </location>
</feature>
<keyword evidence="2" id="KW-0378">Hydrolase</keyword>
<name>A0A833A4S5_CALS0</name>
<accession>A0A833A4S5</accession>
<comment type="caution">
    <text evidence="2">The sequence shown here is derived from an EMBL/GenBank/DDBJ whole genome shotgun (WGS) entry which is preliminary data.</text>
</comment>
<evidence type="ECO:0000259" key="1">
    <source>
        <dbReference type="Pfam" id="PF03819"/>
    </source>
</evidence>
<proteinExistence type="predicted"/>
<evidence type="ECO:0000313" key="3">
    <source>
        <dbReference type="Proteomes" id="UP000608579"/>
    </source>
</evidence>
<dbReference type="Gene3D" id="1.10.287.1080">
    <property type="entry name" value="MazG-like"/>
    <property type="match status" value="1"/>
</dbReference>
<dbReference type="CDD" id="cd11535">
    <property type="entry name" value="NTP-PPase_SsMazG"/>
    <property type="match status" value="1"/>
</dbReference>
<dbReference type="EMBL" id="DQVM01000110">
    <property type="protein sequence ID" value="HIQ30033.1"/>
    <property type="molecule type" value="Genomic_DNA"/>
</dbReference>
<sequence>MEGEAGLGSASLRGLQVYFRKVYFSRDSARGAERTFLWFVSEVGEAADALKDGDEHKLRAELADVIAWLLSFCNVVGIDLQDAVVEKYGSGCPRCGSIPCSCD</sequence>
<dbReference type="PANTHER" id="PTHR42702:SF1">
    <property type="entry name" value="REGULATORY PROTEIN FOR BETA-LACTAMASE"/>
    <property type="match status" value="1"/>
</dbReference>
<dbReference type="AlphaFoldDB" id="A0A833A4S5"/>
<dbReference type="InterPro" id="IPR004518">
    <property type="entry name" value="MazG-like_dom"/>
</dbReference>
<dbReference type="GO" id="GO:0016787">
    <property type="term" value="F:hydrolase activity"/>
    <property type="evidence" value="ECO:0007669"/>
    <property type="project" value="UniProtKB-KW"/>
</dbReference>
<dbReference type="SUPFAM" id="SSF101386">
    <property type="entry name" value="all-alpha NTP pyrophosphatases"/>
    <property type="match status" value="1"/>
</dbReference>
<dbReference type="PANTHER" id="PTHR42702">
    <property type="entry name" value="NUCLEOTIDE PYROPHOSPHOHYDROLASE"/>
    <property type="match status" value="1"/>
</dbReference>
<dbReference type="Proteomes" id="UP000608579">
    <property type="component" value="Unassembled WGS sequence"/>
</dbReference>
<organism evidence="2 3">
    <name type="scientific">Caldiarchaeum subterraneum</name>
    <dbReference type="NCBI Taxonomy" id="311458"/>
    <lineage>
        <taxon>Archaea</taxon>
        <taxon>Nitrososphaerota</taxon>
        <taxon>Candidatus Caldarchaeales</taxon>
        <taxon>Candidatus Caldarchaeaceae</taxon>
        <taxon>Candidatus Caldarchaeum</taxon>
    </lineage>
</organism>
<gene>
    <name evidence="2" type="ORF">EYH45_05655</name>
</gene>